<name>K9VNA5_9CYAN</name>
<reference evidence="2 3" key="1">
    <citation type="submission" date="2012-05" db="EMBL/GenBank/DDBJ databases">
        <title>Finished chromosome of genome of Oscillatoria sp. PCC 7112.</title>
        <authorList>
            <consortium name="US DOE Joint Genome Institute"/>
            <person name="Gugger M."/>
            <person name="Coursin T."/>
            <person name="Rippka R."/>
            <person name="Tandeau De Marsac N."/>
            <person name="Huntemann M."/>
            <person name="Wei C.-L."/>
            <person name="Han J."/>
            <person name="Detter J.C."/>
            <person name="Han C."/>
            <person name="Tapia R."/>
            <person name="Davenport K."/>
            <person name="Daligault H."/>
            <person name="Erkkila T."/>
            <person name="Gu W."/>
            <person name="Munk A.C.C."/>
            <person name="Teshima H."/>
            <person name="Xu Y."/>
            <person name="Chain P."/>
            <person name="Chen A."/>
            <person name="Krypides N."/>
            <person name="Mavromatis K."/>
            <person name="Markowitz V."/>
            <person name="Szeto E."/>
            <person name="Ivanova N."/>
            <person name="Mikhailova N."/>
            <person name="Ovchinnikova G."/>
            <person name="Pagani I."/>
            <person name="Pati A."/>
            <person name="Goodwin L."/>
            <person name="Peters L."/>
            <person name="Pitluck S."/>
            <person name="Woyke T."/>
            <person name="Kerfeld C."/>
        </authorList>
    </citation>
    <scope>NUCLEOTIDE SEQUENCE [LARGE SCALE GENOMIC DNA]</scope>
    <source>
        <strain evidence="2 3">PCC 7112</strain>
    </source>
</reference>
<sequence length="202" mass="23016">MIQTPPKILTFEQFLEDKSENRCYELHDGVMVEMQPTGEHEDITAYLVQEFTLLYTQLQLPYRIPSKALVKPPAKDTGYIPDVLLLNRQALASEPLWLKSATITQGTSIPLLVEVVSTNWRDDYLKKLADYEMMGILEYWIADYAGFGGIRHIGDPKQPTLSVCQLVDGEYRITQFRGSDRIISPTFPNMELNVDQIFRGGA</sequence>
<dbReference type="InterPro" id="IPR012296">
    <property type="entry name" value="Nuclease_put_TT1808"/>
</dbReference>
<dbReference type="Pfam" id="PF05685">
    <property type="entry name" value="Uma2"/>
    <property type="match status" value="1"/>
</dbReference>
<dbReference type="InterPro" id="IPR008538">
    <property type="entry name" value="Uma2"/>
</dbReference>
<dbReference type="RefSeq" id="WP_015178771.1">
    <property type="nucleotide sequence ID" value="NC_019729.1"/>
</dbReference>
<dbReference type="InterPro" id="IPR011335">
    <property type="entry name" value="Restrct_endonuc-II-like"/>
</dbReference>
<dbReference type="eggNOG" id="COG4636">
    <property type="taxonomic scope" value="Bacteria"/>
</dbReference>
<dbReference type="AlphaFoldDB" id="K9VNA5"/>
<dbReference type="CDD" id="cd06260">
    <property type="entry name" value="DUF820-like"/>
    <property type="match status" value="1"/>
</dbReference>
<evidence type="ECO:0000313" key="2">
    <source>
        <dbReference type="EMBL" id="AFZ09558.1"/>
    </source>
</evidence>
<organism evidence="2 3">
    <name type="scientific">Phormidium nigroviride PCC 7112</name>
    <dbReference type="NCBI Taxonomy" id="179408"/>
    <lineage>
        <taxon>Bacteria</taxon>
        <taxon>Bacillati</taxon>
        <taxon>Cyanobacteriota</taxon>
        <taxon>Cyanophyceae</taxon>
        <taxon>Oscillatoriophycideae</taxon>
        <taxon>Oscillatoriales</taxon>
        <taxon>Oscillatoriaceae</taxon>
        <taxon>Phormidium</taxon>
    </lineage>
</organism>
<accession>K9VNA5</accession>
<evidence type="ECO:0000313" key="3">
    <source>
        <dbReference type="Proteomes" id="UP000010478"/>
    </source>
</evidence>
<dbReference type="KEGG" id="oni:Osc7112_5320"/>
<feature type="domain" description="Putative restriction endonuclease" evidence="1">
    <location>
        <begin position="16"/>
        <end position="194"/>
    </location>
</feature>
<evidence type="ECO:0000259" key="1">
    <source>
        <dbReference type="Pfam" id="PF05685"/>
    </source>
</evidence>
<gene>
    <name evidence="2" type="ORF">Osc7112_5320</name>
</gene>
<dbReference type="PANTHER" id="PTHR34107:SF2">
    <property type="entry name" value="SLL0888 PROTEIN"/>
    <property type="match status" value="1"/>
</dbReference>
<dbReference type="Gene3D" id="3.90.1570.10">
    <property type="entry name" value="tt1808, chain A"/>
    <property type="match status" value="1"/>
</dbReference>
<dbReference type="Proteomes" id="UP000010478">
    <property type="component" value="Chromosome"/>
</dbReference>
<dbReference type="OrthoDB" id="428427at2"/>
<dbReference type="PATRIC" id="fig|179408.3.peg.6645"/>
<dbReference type="EMBL" id="CP003614">
    <property type="protein sequence ID" value="AFZ09558.1"/>
    <property type="molecule type" value="Genomic_DNA"/>
</dbReference>
<dbReference type="PANTHER" id="PTHR34107">
    <property type="entry name" value="SLL0198 PROTEIN-RELATED"/>
    <property type="match status" value="1"/>
</dbReference>
<protein>
    <recommendedName>
        <fullName evidence="1">Putative restriction endonuclease domain-containing protein</fullName>
    </recommendedName>
</protein>
<dbReference type="STRING" id="179408.Osc7112_5320"/>
<keyword evidence="3" id="KW-1185">Reference proteome</keyword>
<proteinExistence type="predicted"/>
<dbReference type="HOGENOM" id="CLU_076312_5_0_3"/>
<dbReference type="SUPFAM" id="SSF52980">
    <property type="entry name" value="Restriction endonuclease-like"/>
    <property type="match status" value="1"/>
</dbReference>